<organism evidence="1">
    <name type="scientific">viral metagenome</name>
    <dbReference type="NCBI Taxonomy" id="1070528"/>
    <lineage>
        <taxon>unclassified sequences</taxon>
        <taxon>metagenomes</taxon>
        <taxon>organismal metagenomes</taxon>
    </lineage>
</organism>
<dbReference type="EMBL" id="MT143975">
    <property type="protein sequence ID" value="QJA44299.1"/>
    <property type="molecule type" value="Genomic_DNA"/>
</dbReference>
<reference evidence="1" key="1">
    <citation type="submission" date="2020-03" db="EMBL/GenBank/DDBJ databases">
        <title>The deep terrestrial virosphere.</title>
        <authorList>
            <person name="Holmfeldt K."/>
            <person name="Nilsson E."/>
            <person name="Simone D."/>
            <person name="Lopez-Fernandez M."/>
            <person name="Wu X."/>
            <person name="de Brujin I."/>
            <person name="Lundin D."/>
            <person name="Andersson A."/>
            <person name="Bertilsson S."/>
            <person name="Dopson M."/>
        </authorList>
    </citation>
    <scope>NUCLEOTIDE SEQUENCE</scope>
    <source>
        <strain evidence="1">TM448A00093</strain>
        <strain evidence="2">TM448B00554</strain>
    </source>
</reference>
<dbReference type="PROSITE" id="PS51257">
    <property type="entry name" value="PROKAR_LIPOPROTEIN"/>
    <property type="match status" value="1"/>
</dbReference>
<proteinExistence type="predicted"/>
<dbReference type="InterPro" id="IPR056908">
    <property type="entry name" value="Gp80-like"/>
</dbReference>
<protein>
    <submittedName>
        <fullName evidence="1">Uncharacterized protein</fullName>
    </submittedName>
</protein>
<sequence length="203" mass="21685">MKKYLSILISLLLIASFGFAGCTAVQKEVVTAEIDIAPIHTITTEIGVLNLTAYDKDGNVKWQELARLNALADEGEQLFLNCTLIATGCPTTFYLRLYNDTPVETDTLALLTGEPSTNGYAACEITRDATGWPTLALDSGDYMATSSEETFSASGGSWGPVTYAVLATTSDNTGKLVAYAALSTSRTLADGESLKVTYNIKIQ</sequence>
<evidence type="ECO:0000313" key="1">
    <source>
        <dbReference type="EMBL" id="QJA44299.1"/>
    </source>
</evidence>
<gene>
    <name evidence="1" type="ORF">TM448A00093_0029</name>
    <name evidence="2" type="ORF">TM448B00554_0018</name>
</gene>
<name>A0A6H1ZA12_9ZZZZ</name>
<dbReference type="EMBL" id="MT144634">
    <property type="protein sequence ID" value="QJH95947.1"/>
    <property type="molecule type" value="Genomic_DNA"/>
</dbReference>
<dbReference type="AlphaFoldDB" id="A0A6H1ZA12"/>
<dbReference type="Pfam" id="PF23140">
    <property type="entry name" value="Gp80"/>
    <property type="match status" value="1"/>
</dbReference>
<accession>A0A6H1ZA12</accession>
<evidence type="ECO:0000313" key="2">
    <source>
        <dbReference type="EMBL" id="QJH95947.1"/>
    </source>
</evidence>